<gene>
    <name evidence="2" type="ORF">SAMN00777080_0725</name>
</gene>
<keyword evidence="3" id="KW-1185">Reference proteome</keyword>
<evidence type="ECO:0000313" key="2">
    <source>
        <dbReference type="EMBL" id="SMD42185.1"/>
    </source>
</evidence>
<organism evidence="2 3">
    <name type="scientific">Aquiflexum balticum DSM 16537</name>
    <dbReference type="NCBI Taxonomy" id="758820"/>
    <lineage>
        <taxon>Bacteria</taxon>
        <taxon>Pseudomonadati</taxon>
        <taxon>Bacteroidota</taxon>
        <taxon>Cytophagia</taxon>
        <taxon>Cytophagales</taxon>
        <taxon>Cyclobacteriaceae</taxon>
        <taxon>Aquiflexum</taxon>
    </lineage>
</organism>
<proteinExistence type="predicted"/>
<evidence type="ECO:0000256" key="1">
    <source>
        <dbReference type="SAM" id="Phobius"/>
    </source>
</evidence>
<dbReference type="Proteomes" id="UP000192333">
    <property type="component" value="Chromosome I"/>
</dbReference>
<sequence>MDYNPTVNIPNRLNTRLNLESSVINVLATVIRWAEIFAGIIGVVLISIPSLFFIPILYIYLVKLRNDISKETAKIYESINNSDPKELIDIHLAIEKLITQMKELLQSKQTLEKVFFTKGIAKQMDKIFNNLSDLEKTLKKAAYPDLNTELSKEDIQYFQENISPEGWDDEDSNVYEQYL</sequence>
<keyword evidence="1" id="KW-0472">Membrane</keyword>
<accession>A0A1W2GZS0</accession>
<protein>
    <submittedName>
        <fullName evidence="2">Uncharacterized protein</fullName>
    </submittedName>
</protein>
<reference evidence="3" key="1">
    <citation type="submission" date="2017-04" db="EMBL/GenBank/DDBJ databases">
        <authorList>
            <person name="Varghese N."/>
            <person name="Submissions S."/>
        </authorList>
    </citation>
    <scope>NUCLEOTIDE SEQUENCE [LARGE SCALE GENOMIC DNA]</scope>
    <source>
        <strain evidence="3">DSM 16537</strain>
    </source>
</reference>
<evidence type="ECO:0000313" key="3">
    <source>
        <dbReference type="Proteomes" id="UP000192333"/>
    </source>
</evidence>
<keyword evidence="1" id="KW-0812">Transmembrane</keyword>
<dbReference type="EMBL" id="LT838813">
    <property type="protein sequence ID" value="SMD42185.1"/>
    <property type="molecule type" value="Genomic_DNA"/>
</dbReference>
<dbReference type="RefSeq" id="WP_084119019.1">
    <property type="nucleotide sequence ID" value="NZ_LT838813.1"/>
</dbReference>
<keyword evidence="1" id="KW-1133">Transmembrane helix</keyword>
<dbReference type="AlphaFoldDB" id="A0A1W2GZS0"/>
<name>A0A1W2GZS0_9BACT</name>
<feature type="transmembrane region" description="Helical" evidence="1">
    <location>
        <begin position="36"/>
        <end position="61"/>
    </location>
</feature>